<dbReference type="EMBL" id="PVQB02000256">
    <property type="protein sequence ID" value="KAF4339895.1"/>
    <property type="molecule type" value="Genomic_DNA"/>
</dbReference>
<reference evidence="3" key="2">
    <citation type="submission" date="2020-02" db="EMBL/GenBank/DDBJ databases">
        <title>Identification and distribution of gene clusters putatively required for synthesis of sphingolipid metabolism inhibitors in phylogenetically diverse species of the filamentous fungus Fusarium.</title>
        <authorList>
            <person name="Kim H.-S."/>
            <person name="Busman M."/>
            <person name="Brown D.W."/>
            <person name="Divon H."/>
            <person name="Uhlig S."/>
            <person name="Proctor R.H."/>
        </authorList>
    </citation>
    <scope>NUCLEOTIDE SEQUENCE</scope>
    <source>
        <strain evidence="3">NRRL 25174</strain>
    </source>
</reference>
<dbReference type="Proteomes" id="UP000730481">
    <property type="component" value="Unassembled WGS sequence"/>
</dbReference>
<evidence type="ECO:0000313" key="4">
    <source>
        <dbReference type="Proteomes" id="UP000730481"/>
    </source>
</evidence>
<keyword evidence="4" id="KW-1185">Reference proteome</keyword>
<protein>
    <submittedName>
        <fullName evidence="3">Uncharacterized protein</fullName>
    </submittedName>
</protein>
<feature type="region of interest" description="Disordered" evidence="2">
    <location>
        <begin position="23"/>
        <end position="44"/>
    </location>
</feature>
<proteinExistence type="predicted"/>
<evidence type="ECO:0000256" key="2">
    <source>
        <dbReference type="SAM" id="MobiDB-lite"/>
    </source>
</evidence>
<feature type="compositionally biased region" description="Polar residues" evidence="2">
    <location>
        <begin position="23"/>
        <end position="35"/>
    </location>
</feature>
<sequence>MAPRIPTSLKALRASTSGLSRAISSNTQLKSTPIKTSLPIPGRLPDTEAAKLQRAHEAVSRMLKLVDNLEDDINHGGSRKDLGQELHQMIQDLDHLNQEIEECNNGENVRMPSLAGNILAMQMKTCHCLPD</sequence>
<organism evidence="3 4">
    <name type="scientific">Fusarium beomiforme</name>
    <dbReference type="NCBI Taxonomy" id="44412"/>
    <lineage>
        <taxon>Eukaryota</taxon>
        <taxon>Fungi</taxon>
        <taxon>Dikarya</taxon>
        <taxon>Ascomycota</taxon>
        <taxon>Pezizomycotina</taxon>
        <taxon>Sordariomycetes</taxon>
        <taxon>Hypocreomycetidae</taxon>
        <taxon>Hypocreales</taxon>
        <taxon>Nectriaceae</taxon>
        <taxon>Fusarium</taxon>
        <taxon>Fusarium burgessii species complex</taxon>
    </lineage>
</organism>
<accession>A0A9P5DYA0</accession>
<gene>
    <name evidence="3" type="ORF">FBEOM_6193</name>
</gene>
<reference evidence="3" key="1">
    <citation type="journal article" date="2017" name="Mycologia">
        <title>Fusarium algeriense, sp. nov., a novel toxigenic crown rot pathogen of durum wheat from Algeria is nested in the Fusarium burgessii species complex.</title>
        <authorList>
            <person name="Laraba I."/>
            <person name="Keddad A."/>
            <person name="Boureghda H."/>
            <person name="Abdallah N."/>
            <person name="Vaughan M.M."/>
            <person name="Proctor R.H."/>
            <person name="Busman M."/>
            <person name="O'Donnell K."/>
        </authorList>
    </citation>
    <scope>NUCLEOTIDE SEQUENCE</scope>
    <source>
        <strain evidence="3">NRRL 25174</strain>
    </source>
</reference>
<dbReference type="AlphaFoldDB" id="A0A9P5DYA0"/>
<feature type="coiled-coil region" evidence="1">
    <location>
        <begin position="52"/>
        <end position="106"/>
    </location>
</feature>
<name>A0A9P5DYA0_9HYPO</name>
<comment type="caution">
    <text evidence="3">The sequence shown here is derived from an EMBL/GenBank/DDBJ whole genome shotgun (WGS) entry which is preliminary data.</text>
</comment>
<evidence type="ECO:0000256" key="1">
    <source>
        <dbReference type="SAM" id="Coils"/>
    </source>
</evidence>
<evidence type="ECO:0000313" key="3">
    <source>
        <dbReference type="EMBL" id="KAF4339895.1"/>
    </source>
</evidence>
<keyword evidence="1" id="KW-0175">Coiled coil</keyword>